<accession>A0ACC2WXR2</accession>
<protein>
    <submittedName>
        <fullName evidence="1">Uncharacterized protein</fullName>
    </submittedName>
</protein>
<keyword evidence="2" id="KW-1185">Reference proteome</keyword>
<evidence type="ECO:0000313" key="2">
    <source>
        <dbReference type="Proteomes" id="UP001234202"/>
    </source>
</evidence>
<reference evidence="1" key="1">
    <citation type="submission" date="2023-04" db="EMBL/GenBank/DDBJ databases">
        <title>Draft Genome sequencing of Naganishia species isolated from polar environments using Oxford Nanopore Technology.</title>
        <authorList>
            <person name="Leo P."/>
            <person name="Venkateswaran K."/>
        </authorList>
    </citation>
    <scope>NUCLEOTIDE SEQUENCE</scope>
    <source>
        <strain evidence="1">DBVPG 5303</strain>
    </source>
</reference>
<proteinExistence type="predicted"/>
<dbReference type="Proteomes" id="UP001234202">
    <property type="component" value="Unassembled WGS sequence"/>
</dbReference>
<name>A0ACC2WXR2_9TREE</name>
<dbReference type="EMBL" id="JASBWV010000038">
    <property type="protein sequence ID" value="KAJ9116253.1"/>
    <property type="molecule type" value="Genomic_DNA"/>
</dbReference>
<evidence type="ECO:0000313" key="1">
    <source>
        <dbReference type="EMBL" id="KAJ9116253.1"/>
    </source>
</evidence>
<gene>
    <name evidence="1" type="ORF">QFC24_006768</name>
</gene>
<organism evidence="1 2">
    <name type="scientific">Naganishia onofrii</name>
    <dbReference type="NCBI Taxonomy" id="1851511"/>
    <lineage>
        <taxon>Eukaryota</taxon>
        <taxon>Fungi</taxon>
        <taxon>Dikarya</taxon>
        <taxon>Basidiomycota</taxon>
        <taxon>Agaricomycotina</taxon>
        <taxon>Tremellomycetes</taxon>
        <taxon>Filobasidiales</taxon>
        <taxon>Filobasidiaceae</taxon>
        <taxon>Naganishia</taxon>
    </lineage>
</organism>
<sequence>MPQLLTSYINHFINAHNDFRHTTLIRQTKKNDSMQGDKSDLPRDPRLPLELMSLIGGILAADNAYASLANFSLICHAVHQHAKRTLYETVILDARKCFNLSTWYRSRVSLCRYTKYLIVENHLRCQLDNKFPRLKVVLTMDLDNDRYPHLLPGRIDVFESVNVTTVSILLQIPLLWQVYDEGEVQCEPVSSVDRITVKDEAWVLGHVPAEKDDDWLSKRYCRLLRTQFDLEHQYPSEDLRRTLVNLLWLTLSVVDRPRNEKCYLDGAAKEDVPGLDFVATNGGIPVADLLIKTLALPLTKICPQISIHLDLGNITGFPTTEEKDKLEKELHQHLSKAARIYSGIWSRMESHVQGYSFKTDDPFYYVQCAYGSLDMYCEFCPVDTSEQFKVEIAYMDDVQHEYRSVTLLEPVDPISEVYSLEREGFLELFAGR</sequence>
<comment type="caution">
    <text evidence="1">The sequence shown here is derived from an EMBL/GenBank/DDBJ whole genome shotgun (WGS) entry which is preliminary data.</text>
</comment>